<dbReference type="RefSeq" id="WP_013931836.1">
    <property type="nucleotide sequence ID" value="NC_015707.1"/>
</dbReference>
<dbReference type="AlphaFoldDB" id="F7YX15"/>
<dbReference type="HOGENOM" id="CLU_071528_0_0_0"/>
<dbReference type="Gene3D" id="3.40.50.1820">
    <property type="entry name" value="alpha/beta hydrolase"/>
    <property type="match status" value="1"/>
</dbReference>
<evidence type="ECO:0000313" key="3">
    <source>
        <dbReference type="Proteomes" id="UP000006804"/>
    </source>
</evidence>
<dbReference type="OrthoDB" id="1704934at2"/>
<dbReference type="InterPro" id="IPR002925">
    <property type="entry name" value="Dienelactn_hydro"/>
</dbReference>
<gene>
    <name evidence="2" type="ORF">Theth_0524</name>
</gene>
<dbReference type="eggNOG" id="COG1073">
    <property type="taxonomic scope" value="Bacteria"/>
</dbReference>
<keyword evidence="3" id="KW-1185">Reference proteome</keyword>
<evidence type="ECO:0000313" key="2">
    <source>
        <dbReference type="EMBL" id="AEH50613.1"/>
    </source>
</evidence>
<dbReference type="GO" id="GO:0016787">
    <property type="term" value="F:hydrolase activity"/>
    <property type="evidence" value="ECO:0007669"/>
    <property type="project" value="InterPro"/>
</dbReference>
<sequence>MLAFEQKEVFSFTSGYILKGKNFRTSIVRYPTFYPKPLAGTETMELYLFQPREKPVGTVVLLHGLGTLNIPFLMWMSIHMASAGVNVIFPILPGNFTRTIHKSTSGRDYFSTDLEKMKTLWETAVVDVLSVVELAKQQGWWHENSCLVGYCLGGMIAVIVSAKSQDFKKTILITAGGDIATLMWYSPTLAYFRRDVKKVSILESEVADKNTFLKIYAEDIKKLSQFQSVEELLNSDVHPLLKIDPIAYAKFIDKSNVVFVEALFDKALPRQTRRVLWEALGKPKRYLIPSGHVTWLPFQYFLGNLILKEMNIKDLKRRLKLLEKPKVEEK</sequence>
<dbReference type="Pfam" id="PF01738">
    <property type="entry name" value="DLH"/>
    <property type="match status" value="1"/>
</dbReference>
<evidence type="ECO:0000259" key="1">
    <source>
        <dbReference type="Pfam" id="PF01738"/>
    </source>
</evidence>
<proteinExistence type="predicted"/>
<dbReference type="SUPFAM" id="SSF53474">
    <property type="entry name" value="alpha/beta-Hydrolases"/>
    <property type="match status" value="1"/>
</dbReference>
<accession>F7YX15</accession>
<protein>
    <recommendedName>
        <fullName evidence="1">Dienelactone hydrolase domain-containing protein</fullName>
    </recommendedName>
</protein>
<dbReference type="STRING" id="688269.Theth_0524"/>
<dbReference type="KEGG" id="tta:Theth_0524"/>
<dbReference type="PATRIC" id="fig|688269.3.peg.544"/>
<reference evidence="2 3" key="1">
    <citation type="submission" date="2010-11" db="EMBL/GenBank/DDBJ databases">
        <title>The complete genome of Thermotoga thermarum DSM 5069.</title>
        <authorList>
            <consortium name="US DOE Joint Genome Institute (JGI-PGF)"/>
            <person name="Lucas S."/>
            <person name="Copeland A."/>
            <person name="Lapidus A."/>
            <person name="Bruce D."/>
            <person name="Goodwin L."/>
            <person name="Pitluck S."/>
            <person name="Kyrpides N."/>
            <person name="Mavromatis K."/>
            <person name="Ivanova N."/>
            <person name="Zeytun A."/>
            <person name="Brettin T."/>
            <person name="Detter J.C."/>
            <person name="Tapia R."/>
            <person name="Han C."/>
            <person name="Land M."/>
            <person name="Hauser L."/>
            <person name="Markowitz V."/>
            <person name="Cheng J.-F."/>
            <person name="Hugenholtz P."/>
            <person name="Woyke T."/>
            <person name="Wu D."/>
            <person name="Spring S."/>
            <person name="Schroeder M."/>
            <person name="Brambilla E."/>
            <person name="Klenk H.-P."/>
            <person name="Eisen J.A."/>
        </authorList>
    </citation>
    <scope>NUCLEOTIDE SEQUENCE [LARGE SCALE GENOMIC DNA]</scope>
    <source>
        <strain evidence="2 3">DSM 5069</strain>
    </source>
</reference>
<dbReference type="Proteomes" id="UP000006804">
    <property type="component" value="Chromosome"/>
</dbReference>
<dbReference type="EMBL" id="CP002351">
    <property type="protein sequence ID" value="AEH50613.1"/>
    <property type="molecule type" value="Genomic_DNA"/>
</dbReference>
<name>F7YX15_9THEM</name>
<feature type="domain" description="Dienelactone hydrolase" evidence="1">
    <location>
        <begin position="45"/>
        <end position="171"/>
    </location>
</feature>
<organism evidence="2 3">
    <name type="scientific">Pseudothermotoga thermarum DSM 5069</name>
    <dbReference type="NCBI Taxonomy" id="688269"/>
    <lineage>
        <taxon>Bacteria</taxon>
        <taxon>Thermotogati</taxon>
        <taxon>Thermotogota</taxon>
        <taxon>Thermotogae</taxon>
        <taxon>Thermotogales</taxon>
        <taxon>Thermotogaceae</taxon>
        <taxon>Pseudothermotoga</taxon>
    </lineage>
</organism>
<dbReference type="InterPro" id="IPR029058">
    <property type="entry name" value="AB_hydrolase_fold"/>
</dbReference>